<name>A0AAD4AFU9_9GAMM</name>
<dbReference type="EMBL" id="AHBZ03000027">
    <property type="protein sequence ID" value="KAF7765112.1"/>
    <property type="molecule type" value="Genomic_DNA"/>
</dbReference>
<dbReference type="RefSeq" id="WP_010366028.1">
    <property type="nucleotide sequence ID" value="NZ_AHBZ03000027.1"/>
</dbReference>
<reference evidence="1" key="2">
    <citation type="submission" date="2015-03" db="EMBL/GenBank/DDBJ databases">
        <title>Genome sequence of Pseudoalteromonas citrea.</title>
        <authorList>
            <person name="Xie B.-B."/>
            <person name="Rong J.-C."/>
            <person name="Qin Q.-L."/>
            <person name="Zhang Y.-Z."/>
        </authorList>
    </citation>
    <scope>NUCLEOTIDE SEQUENCE</scope>
    <source>
        <strain evidence="1">DSM 8771</strain>
    </source>
</reference>
<gene>
    <name evidence="1" type="ORF">PCIT_b1261</name>
</gene>
<evidence type="ECO:0000313" key="1">
    <source>
        <dbReference type="EMBL" id="KAF7765112.1"/>
    </source>
</evidence>
<reference evidence="1" key="1">
    <citation type="journal article" date="2012" name="J. Bacteriol.">
        <title>Genome sequences of type strains of seven species of the marine bacterium Pseudoalteromonas.</title>
        <authorList>
            <person name="Xie B.B."/>
            <person name="Shu Y.L."/>
            <person name="Qin Q.L."/>
            <person name="Rong J.C."/>
            <person name="Zhang X.Y."/>
            <person name="Chen X.L."/>
            <person name="Shi M."/>
            <person name="He H.L."/>
            <person name="Zhou B.C."/>
            <person name="Zhang Y.Z."/>
        </authorList>
    </citation>
    <scope>NUCLEOTIDE SEQUENCE</scope>
    <source>
        <strain evidence="1">DSM 8771</strain>
    </source>
</reference>
<protein>
    <submittedName>
        <fullName evidence="1">Uncharacterized protein</fullName>
    </submittedName>
</protein>
<dbReference type="Proteomes" id="UP000016487">
    <property type="component" value="Unassembled WGS sequence"/>
</dbReference>
<proteinExistence type="predicted"/>
<evidence type="ECO:0000313" key="2">
    <source>
        <dbReference type="Proteomes" id="UP000016487"/>
    </source>
</evidence>
<sequence>MELEQINDYLSKLEGPADVENISVEKSDVTVSLLIKFNGDIGTKDDGEIELEFYGVDSMCLSFRLLAPVKLEQSNELAVSVMDSNYLENELNFYQLTDDVGAKWWIYAKGFKARLLPVYYG</sequence>
<dbReference type="AlphaFoldDB" id="A0AAD4AFU9"/>
<organism evidence="1 2">
    <name type="scientific">Pseudoalteromonas citrea</name>
    <dbReference type="NCBI Taxonomy" id="43655"/>
    <lineage>
        <taxon>Bacteria</taxon>
        <taxon>Pseudomonadati</taxon>
        <taxon>Pseudomonadota</taxon>
        <taxon>Gammaproteobacteria</taxon>
        <taxon>Alteromonadales</taxon>
        <taxon>Pseudoalteromonadaceae</taxon>
        <taxon>Pseudoalteromonas</taxon>
    </lineage>
</organism>
<accession>A0AAD4AFU9</accession>
<comment type="caution">
    <text evidence="1">The sequence shown here is derived from an EMBL/GenBank/DDBJ whole genome shotgun (WGS) entry which is preliminary data.</text>
</comment>